<comment type="caution">
    <text evidence="1">The sequence shown here is derived from an EMBL/GenBank/DDBJ whole genome shotgun (WGS) entry which is preliminary data.</text>
</comment>
<sequence>MEEAFFKQKSRIQWLKEGDFNTAYFHRMVKVRQSKNHIVRIRDETENWVEREDDIAQVAVNYFSKIMGSFDHEAGIYNLNRYDKQITGEQVRSLGSPISRQEVKDAMWSQNPSKAPGPEGYNGSFYRAAWSLVGEECIDTILDFFATGYMPQCLNATIIALIPKVKNPETMGDFRPISC</sequence>
<gene>
    <name evidence="1" type="ORF">CFOL_v3_25573</name>
</gene>
<evidence type="ECO:0000313" key="2">
    <source>
        <dbReference type="Proteomes" id="UP000187406"/>
    </source>
</evidence>
<dbReference type="InParanoid" id="A0A1Q3CPE0"/>
<protein>
    <recommendedName>
        <fullName evidence="3">RVT_1 domain-containing protein</fullName>
    </recommendedName>
</protein>
<keyword evidence="2" id="KW-1185">Reference proteome</keyword>
<dbReference type="OrthoDB" id="1938551at2759"/>
<dbReference type="Proteomes" id="UP000187406">
    <property type="component" value="Unassembled WGS sequence"/>
</dbReference>
<proteinExistence type="predicted"/>
<evidence type="ECO:0008006" key="3">
    <source>
        <dbReference type="Google" id="ProtNLM"/>
    </source>
</evidence>
<dbReference type="STRING" id="3775.A0A1Q3CPE0"/>
<dbReference type="AlphaFoldDB" id="A0A1Q3CPE0"/>
<dbReference type="EMBL" id="BDDD01002557">
    <property type="protein sequence ID" value="GAV82120.1"/>
    <property type="molecule type" value="Genomic_DNA"/>
</dbReference>
<reference evidence="2" key="1">
    <citation type="submission" date="2016-04" db="EMBL/GenBank/DDBJ databases">
        <title>Cephalotus genome sequencing.</title>
        <authorList>
            <person name="Fukushima K."/>
            <person name="Hasebe M."/>
            <person name="Fang X."/>
        </authorList>
    </citation>
    <scope>NUCLEOTIDE SEQUENCE [LARGE SCALE GENOMIC DNA]</scope>
    <source>
        <strain evidence="2">cv. St1</strain>
    </source>
</reference>
<name>A0A1Q3CPE0_CEPFO</name>
<evidence type="ECO:0000313" key="1">
    <source>
        <dbReference type="EMBL" id="GAV82120.1"/>
    </source>
</evidence>
<organism evidence="1 2">
    <name type="scientific">Cephalotus follicularis</name>
    <name type="common">Albany pitcher plant</name>
    <dbReference type="NCBI Taxonomy" id="3775"/>
    <lineage>
        <taxon>Eukaryota</taxon>
        <taxon>Viridiplantae</taxon>
        <taxon>Streptophyta</taxon>
        <taxon>Embryophyta</taxon>
        <taxon>Tracheophyta</taxon>
        <taxon>Spermatophyta</taxon>
        <taxon>Magnoliopsida</taxon>
        <taxon>eudicotyledons</taxon>
        <taxon>Gunneridae</taxon>
        <taxon>Pentapetalae</taxon>
        <taxon>rosids</taxon>
        <taxon>fabids</taxon>
        <taxon>Oxalidales</taxon>
        <taxon>Cephalotaceae</taxon>
        <taxon>Cephalotus</taxon>
    </lineage>
</organism>
<accession>A0A1Q3CPE0</accession>